<keyword evidence="5" id="KW-0997">Cell inner membrane</keyword>
<gene>
    <name evidence="12" type="primary">epsF</name>
    <name evidence="12" type="ORF">DSM112329_03108</name>
</gene>
<dbReference type="PANTHER" id="PTHR30012:SF0">
    <property type="entry name" value="TYPE II SECRETION SYSTEM PROTEIN F-RELATED"/>
    <property type="match status" value="1"/>
</dbReference>
<evidence type="ECO:0000256" key="5">
    <source>
        <dbReference type="ARBA" id="ARBA00022519"/>
    </source>
</evidence>
<dbReference type="InterPro" id="IPR003004">
    <property type="entry name" value="GspF/PilC"/>
</dbReference>
<dbReference type="AlphaFoldDB" id="A0AAU7AY49"/>
<evidence type="ECO:0000256" key="7">
    <source>
        <dbReference type="ARBA" id="ARBA00022989"/>
    </source>
</evidence>
<dbReference type="PRINTS" id="PR00812">
    <property type="entry name" value="BCTERIALGSPF"/>
</dbReference>
<dbReference type="InterPro" id="IPR001992">
    <property type="entry name" value="T2SS_GspF/T4SS_PilC_CS"/>
</dbReference>
<evidence type="ECO:0000256" key="6">
    <source>
        <dbReference type="ARBA" id="ARBA00022692"/>
    </source>
</evidence>
<evidence type="ECO:0000256" key="1">
    <source>
        <dbReference type="ARBA" id="ARBA00004429"/>
    </source>
</evidence>
<keyword evidence="7 10" id="KW-1133">Transmembrane helix</keyword>
<dbReference type="Gene3D" id="1.20.81.30">
    <property type="entry name" value="Type II secretion system (T2SS), domain F"/>
    <property type="match status" value="2"/>
</dbReference>
<dbReference type="GO" id="GO:0009306">
    <property type="term" value="P:protein secretion"/>
    <property type="evidence" value="ECO:0007669"/>
    <property type="project" value="InterPro"/>
</dbReference>
<keyword evidence="8 10" id="KW-0472">Membrane</keyword>
<feature type="domain" description="Type II secretion system protein GspF" evidence="11">
    <location>
        <begin position="271"/>
        <end position="393"/>
    </location>
</feature>
<comment type="subcellular location">
    <subcellularLocation>
        <location evidence="1">Cell inner membrane</location>
        <topology evidence="1">Multi-pass membrane protein</topology>
    </subcellularLocation>
    <subcellularLocation>
        <location evidence="9">Cell membrane</location>
        <topology evidence="9">Multi-pass membrane protein</topology>
    </subcellularLocation>
</comment>
<evidence type="ECO:0000256" key="9">
    <source>
        <dbReference type="RuleBase" id="RU003923"/>
    </source>
</evidence>
<proteinExistence type="inferred from homology"/>
<feature type="transmembrane region" description="Helical" evidence="10">
    <location>
        <begin position="168"/>
        <end position="196"/>
    </location>
</feature>
<evidence type="ECO:0000256" key="4">
    <source>
        <dbReference type="ARBA" id="ARBA00022475"/>
    </source>
</evidence>
<evidence type="ECO:0000256" key="8">
    <source>
        <dbReference type="ARBA" id="ARBA00023136"/>
    </source>
</evidence>
<feature type="transmembrane region" description="Helical" evidence="10">
    <location>
        <begin position="216"/>
        <end position="235"/>
    </location>
</feature>
<organism evidence="12">
    <name type="scientific">Paraconexibacter sp. AEG42_29</name>
    <dbReference type="NCBI Taxonomy" id="2997339"/>
    <lineage>
        <taxon>Bacteria</taxon>
        <taxon>Bacillati</taxon>
        <taxon>Actinomycetota</taxon>
        <taxon>Thermoleophilia</taxon>
        <taxon>Solirubrobacterales</taxon>
        <taxon>Paraconexibacteraceae</taxon>
        <taxon>Paraconexibacter</taxon>
    </lineage>
</organism>
<keyword evidence="4" id="KW-1003">Cell membrane</keyword>
<name>A0AAU7AY49_9ACTN</name>
<comment type="similarity">
    <text evidence="2 9">Belongs to the GSP F family.</text>
</comment>
<dbReference type="PROSITE" id="PS00874">
    <property type="entry name" value="T2SP_F"/>
    <property type="match status" value="1"/>
</dbReference>
<keyword evidence="6 9" id="KW-0812">Transmembrane</keyword>
<reference evidence="12" key="1">
    <citation type="submission" date="2022-12" db="EMBL/GenBank/DDBJ databases">
        <title>Paraconexibacter alkalitolerans sp. nov. and Baekduia alba sp. nov., isolated from soil and emended description of the genera Paraconexibacter (Chun et al., 2020) and Baekduia (An et al., 2020).</title>
        <authorList>
            <person name="Vieira S."/>
            <person name="Huber K.J."/>
            <person name="Geppert A."/>
            <person name="Wolf J."/>
            <person name="Neumann-Schaal M."/>
            <person name="Muesken M."/>
            <person name="Overmann J."/>
        </authorList>
    </citation>
    <scope>NUCLEOTIDE SEQUENCE</scope>
    <source>
        <strain evidence="12">AEG42_29</strain>
    </source>
</reference>
<dbReference type="GO" id="GO:0005886">
    <property type="term" value="C:plasma membrane"/>
    <property type="evidence" value="ECO:0007669"/>
    <property type="project" value="UniProtKB-SubCell"/>
</dbReference>
<dbReference type="InterPro" id="IPR042094">
    <property type="entry name" value="T2SS_GspF_sf"/>
</dbReference>
<sequence>MSTYVFKAMDLTGAKAGGEVEAESKQAVSDQLKQRGLIVLEIADKHSSRELNFKFFERVKAADLTVMTRQLATMVDSGMTILRALYVLEAQTENELLQRTIVDIRKDVEAGLPLSEAMARHPKVFSPLFTAMTEAGETGGVLDSALLRVADQLEKEDALRRQVKAAMAYPSVVIGFSLVVVLALVAFLIPVFIGVFDEFGGELPAVTKITVTASNALTGYWYIIFGVTAALIVAFRKWKVSETGRPQWDRFRLRIPMGIGTIVQKIALARWSRTLSALMSAGVPLLLALEITGRTAGNAVIEEAMDAVITSVRNGGTISGPLKDSPVFPGMVTHMLGVGEETGALDTMLSKVADFYEDQVEAAVKALTSILEPVMIVVVGSIVGFIVISMYLPLFKVYDAIK</sequence>
<feature type="domain" description="Type II secretion system protein GspF" evidence="11">
    <location>
        <begin position="68"/>
        <end position="190"/>
    </location>
</feature>
<dbReference type="EMBL" id="CP114014">
    <property type="protein sequence ID" value="XAY06241.1"/>
    <property type="molecule type" value="Genomic_DNA"/>
</dbReference>
<dbReference type="Pfam" id="PF00482">
    <property type="entry name" value="T2SSF"/>
    <property type="match status" value="2"/>
</dbReference>
<evidence type="ECO:0000259" key="11">
    <source>
        <dbReference type="Pfam" id="PF00482"/>
    </source>
</evidence>
<keyword evidence="3 9" id="KW-0813">Transport</keyword>
<evidence type="ECO:0000256" key="2">
    <source>
        <dbReference type="ARBA" id="ARBA00005745"/>
    </source>
</evidence>
<dbReference type="PANTHER" id="PTHR30012">
    <property type="entry name" value="GENERAL SECRETION PATHWAY PROTEIN"/>
    <property type="match status" value="1"/>
</dbReference>
<accession>A0AAU7AY49</accession>
<dbReference type="RefSeq" id="WP_354697478.1">
    <property type="nucleotide sequence ID" value="NZ_CP114014.1"/>
</dbReference>
<protein>
    <submittedName>
        <fullName evidence="12">Type II secretion system protein F</fullName>
    </submittedName>
</protein>
<dbReference type="InterPro" id="IPR018076">
    <property type="entry name" value="T2SS_GspF_dom"/>
</dbReference>
<evidence type="ECO:0000313" key="12">
    <source>
        <dbReference type="EMBL" id="XAY06241.1"/>
    </source>
</evidence>
<dbReference type="FunFam" id="1.20.81.30:FF:000001">
    <property type="entry name" value="Type II secretion system protein F"/>
    <property type="match status" value="2"/>
</dbReference>
<feature type="transmembrane region" description="Helical" evidence="10">
    <location>
        <begin position="374"/>
        <end position="394"/>
    </location>
</feature>
<evidence type="ECO:0000256" key="3">
    <source>
        <dbReference type="ARBA" id="ARBA00022448"/>
    </source>
</evidence>
<dbReference type="KEGG" id="parq:DSM112329_03108"/>
<evidence type="ECO:0000256" key="10">
    <source>
        <dbReference type="SAM" id="Phobius"/>
    </source>
</evidence>